<keyword evidence="1" id="KW-0646">Protease inhibitor</keyword>
<dbReference type="SUPFAM" id="SSF57567">
    <property type="entry name" value="Serine protease inhibitors"/>
    <property type="match status" value="1"/>
</dbReference>
<evidence type="ECO:0000313" key="6">
    <source>
        <dbReference type="EMBL" id="CAK9004579.1"/>
    </source>
</evidence>
<feature type="chain" id="PRO_5045155466" description="TIL domain-containing protein" evidence="4">
    <location>
        <begin position="25"/>
        <end position="802"/>
    </location>
</feature>
<feature type="region of interest" description="Disordered" evidence="3">
    <location>
        <begin position="334"/>
        <end position="353"/>
    </location>
</feature>
<protein>
    <recommendedName>
        <fullName evidence="5">TIL domain-containing protein</fullName>
    </recommendedName>
</protein>
<dbReference type="Gene3D" id="2.10.25.10">
    <property type="entry name" value="Laminin"/>
    <property type="match status" value="1"/>
</dbReference>
<evidence type="ECO:0000313" key="7">
    <source>
        <dbReference type="Proteomes" id="UP001642464"/>
    </source>
</evidence>
<dbReference type="PANTHER" id="PTHR23259">
    <property type="entry name" value="RIDDLE"/>
    <property type="match status" value="1"/>
</dbReference>
<dbReference type="CDD" id="cd19941">
    <property type="entry name" value="TIL"/>
    <property type="match status" value="3"/>
</dbReference>
<feature type="region of interest" description="Disordered" evidence="3">
    <location>
        <begin position="757"/>
        <end position="802"/>
    </location>
</feature>
<dbReference type="PANTHER" id="PTHR23259:SF70">
    <property type="entry name" value="ACCESSORY GLAND PROTEIN ACP62F-RELATED"/>
    <property type="match status" value="1"/>
</dbReference>
<feature type="region of interest" description="Disordered" evidence="3">
    <location>
        <begin position="635"/>
        <end position="704"/>
    </location>
</feature>
<dbReference type="InterPro" id="IPR002919">
    <property type="entry name" value="TIL_dom"/>
</dbReference>
<evidence type="ECO:0000259" key="5">
    <source>
        <dbReference type="Pfam" id="PF01826"/>
    </source>
</evidence>
<evidence type="ECO:0000256" key="1">
    <source>
        <dbReference type="ARBA" id="ARBA00022690"/>
    </source>
</evidence>
<feature type="region of interest" description="Disordered" evidence="3">
    <location>
        <begin position="482"/>
        <end position="516"/>
    </location>
</feature>
<feature type="compositionally biased region" description="Basic and acidic residues" evidence="3">
    <location>
        <begin position="495"/>
        <end position="516"/>
    </location>
</feature>
<feature type="compositionally biased region" description="Basic and acidic residues" evidence="3">
    <location>
        <begin position="757"/>
        <end position="779"/>
    </location>
</feature>
<keyword evidence="2" id="KW-1015">Disulfide bond</keyword>
<reference evidence="6 7" key="1">
    <citation type="submission" date="2024-02" db="EMBL/GenBank/DDBJ databases">
        <authorList>
            <person name="Chen Y."/>
            <person name="Shah S."/>
            <person name="Dougan E. K."/>
            <person name="Thang M."/>
            <person name="Chan C."/>
        </authorList>
    </citation>
    <scope>NUCLEOTIDE SEQUENCE [LARGE SCALE GENOMIC DNA]</scope>
</reference>
<sequence length="802" mass="89464">MTVAATRALLALLALAALDAGVWVRGLRLDEAAGQQDHLKSRQRMPPPPSFSCPGDLVFTGCTEPCAKTCEDPEPDTTAPKCHPKRCVSSPFDEPKNNQAHFCHCKAGQVRDGTTCHQDASGCPNNEQDSCPANQVMQECKTCQKTCAAPDLCTGMGILGCNKGCACEQGLFLDEKTGECVASLFDCTKDRTGGGPEQCFGELVWKKCAPNCPRTCGIKPTKCGCKPGCACKKKKHWYDPASGACFRKHRQQDMGGGDGGIADEIASVRSLNEWKAPIRDTTGELPGEGASSRTTLSSLFKEPPTARLLLNLDKVGHGKTPEQKAAFEAFKQRRKEAGKEKGTSQRSTTKAVPEHHHVIVSDLKRVAELKTEDKSNLKTQLKVLDRLSARCTGPNDAARKILSLFRYCQPDEFGFVSKENFLKKMSPQFELKPDEAERLFQIASHKNPLQEEMNYLQFREAFKRLDRSTTYEPEVHRPILKRTAPVPGSQPAHGPETEPAKEKRFSEMSRSERSEYRCRNRIQTALEHGKRKMQDHFNKRIDNGASAIPKHSKNVYVRTKLTFPEVADFLQDFDVKVDSDTVKALYRADPAEEGITFSQLCRRTADYFSQLEGQEGPPTAIRNMELKGQFLGCRAMPGGTIPGAQGSGRSEDAPVESGLRTDESRSQDRRRRRRRRRQRRERSRLPAIPATVSESLNEHPHPSKKDEVIWKAHWTEKVIDDKAHKAATSIRITDASRRMNEGNGNFLRWRNHDVDHPLESSRSGWETDRSGWETDRTLDTSRSSLTSSTSALPTPFGTDRDL</sequence>
<dbReference type="Proteomes" id="UP001642464">
    <property type="component" value="Unassembled WGS sequence"/>
</dbReference>
<dbReference type="InterPro" id="IPR051368">
    <property type="entry name" value="SerProtInhib-TIL_Domain"/>
</dbReference>
<organism evidence="6 7">
    <name type="scientific">Durusdinium trenchii</name>
    <dbReference type="NCBI Taxonomy" id="1381693"/>
    <lineage>
        <taxon>Eukaryota</taxon>
        <taxon>Sar</taxon>
        <taxon>Alveolata</taxon>
        <taxon>Dinophyceae</taxon>
        <taxon>Suessiales</taxon>
        <taxon>Symbiodiniaceae</taxon>
        <taxon>Durusdinium</taxon>
    </lineage>
</organism>
<feature type="domain" description="TIL" evidence="5">
    <location>
        <begin position="131"/>
        <end position="182"/>
    </location>
</feature>
<dbReference type="EMBL" id="CAXAMM010004696">
    <property type="protein sequence ID" value="CAK9004579.1"/>
    <property type="molecule type" value="Genomic_DNA"/>
</dbReference>
<gene>
    <name evidence="6" type="ORF">SCF082_LOCUS8248</name>
</gene>
<feature type="signal peptide" evidence="4">
    <location>
        <begin position="1"/>
        <end position="24"/>
    </location>
</feature>
<evidence type="ECO:0000256" key="3">
    <source>
        <dbReference type="SAM" id="MobiDB-lite"/>
    </source>
</evidence>
<evidence type="ECO:0000256" key="2">
    <source>
        <dbReference type="ARBA" id="ARBA00023157"/>
    </source>
</evidence>
<dbReference type="Pfam" id="PF01826">
    <property type="entry name" value="TIL"/>
    <property type="match status" value="1"/>
</dbReference>
<keyword evidence="7" id="KW-1185">Reference proteome</keyword>
<evidence type="ECO:0000256" key="4">
    <source>
        <dbReference type="SAM" id="SignalP"/>
    </source>
</evidence>
<proteinExistence type="predicted"/>
<keyword evidence="4" id="KW-0732">Signal</keyword>
<feature type="compositionally biased region" description="Low complexity" evidence="3">
    <location>
        <begin position="780"/>
        <end position="790"/>
    </location>
</feature>
<dbReference type="InterPro" id="IPR036084">
    <property type="entry name" value="Ser_inhib-like_sf"/>
</dbReference>
<feature type="compositionally biased region" description="Basic residues" evidence="3">
    <location>
        <begin position="668"/>
        <end position="682"/>
    </location>
</feature>
<name>A0ABP0IPT8_9DINO</name>
<comment type="caution">
    <text evidence="6">The sequence shown here is derived from an EMBL/GenBank/DDBJ whole genome shotgun (WGS) entry which is preliminary data.</text>
</comment>
<accession>A0ABP0IPT8</accession>